<gene>
    <name evidence="1" type="ORF">UFOPK2996_01343</name>
</gene>
<sequence>MSLVVGRLGDVEQMVEADLRETGMRVSSEGAQRDLHCFGPGLVPAHSDIGLIALISFTASDPLLLALEAAQLGATIIELTADQDSELIPASSGAESPEAELSPELVARVVTQVIAETGLPVITSGLDDDLLGYAFASGAVGFWSAARIGDAAAITNVAKNGGDLVLNVAIDSGPLDASSPATLSQMLDQISELTASGENVVATILGGSDAEIAAVASLAVSRGARTLRSIRVTPAIRAALVTDAIMDAD</sequence>
<proteinExistence type="predicted"/>
<accession>A0A6J6YB00</accession>
<dbReference type="AlphaFoldDB" id="A0A6J6YB00"/>
<organism evidence="1">
    <name type="scientific">freshwater metagenome</name>
    <dbReference type="NCBI Taxonomy" id="449393"/>
    <lineage>
        <taxon>unclassified sequences</taxon>
        <taxon>metagenomes</taxon>
        <taxon>ecological metagenomes</taxon>
    </lineage>
</organism>
<reference evidence="1" key="1">
    <citation type="submission" date="2020-05" db="EMBL/GenBank/DDBJ databases">
        <authorList>
            <person name="Chiriac C."/>
            <person name="Salcher M."/>
            <person name="Ghai R."/>
            <person name="Kavagutti S V."/>
        </authorList>
    </citation>
    <scope>NUCLEOTIDE SEQUENCE</scope>
</reference>
<name>A0A6J6YB00_9ZZZZ</name>
<protein>
    <submittedName>
        <fullName evidence="1">Unannotated protein</fullName>
    </submittedName>
</protein>
<evidence type="ECO:0000313" key="1">
    <source>
        <dbReference type="EMBL" id="CAB4806209.1"/>
    </source>
</evidence>
<dbReference type="EMBL" id="CAFAAH010000217">
    <property type="protein sequence ID" value="CAB4806209.1"/>
    <property type="molecule type" value="Genomic_DNA"/>
</dbReference>